<name>A0AA46YMH8_9ACTN</name>
<dbReference type="AlphaFoldDB" id="A0AA46YMH8"/>
<reference evidence="2" key="1">
    <citation type="submission" date="2022-01" db="EMBL/GenBank/DDBJ databases">
        <title>Nocardioidaceae gen. sp. A5X3R13.</title>
        <authorList>
            <person name="Lopez Marin M.A."/>
            <person name="Uhlik O."/>
        </authorList>
    </citation>
    <scope>NUCLEOTIDE SEQUENCE</scope>
    <source>
        <strain evidence="2">A5X3R13</strain>
    </source>
</reference>
<accession>A0AA46YMH8</accession>
<evidence type="ECO:0000313" key="2">
    <source>
        <dbReference type="EMBL" id="UYM05773.1"/>
    </source>
</evidence>
<keyword evidence="2" id="KW-0560">Oxidoreductase</keyword>
<feature type="domain" description="ABM" evidence="1">
    <location>
        <begin position="1"/>
        <end position="91"/>
    </location>
</feature>
<dbReference type="Proteomes" id="UP001164390">
    <property type="component" value="Chromosome"/>
</dbReference>
<dbReference type="Gene3D" id="3.30.70.100">
    <property type="match status" value="1"/>
</dbReference>
<dbReference type="SUPFAM" id="SSF54909">
    <property type="entry name" value="Dimeric alpha+beta barrel"/>
    <property type="match status" value="1"/>
</dbReference>
<proteinExistence type="predicted"/>
<dbReference type="GO" id="GO:0004497">
    <property type="term" value="F:monooxygenase activity"/>
    <property type="evidence" value="ECO:0007669"/>
    <property type="project" value="UniProtKB-KW"/>
</dbReference>
<evidence type="ECO:0000259" key="1">
    <source>
        <dbReference type="PROSITE" id="PS51725"/>
    </source>
</evidence>
<organism evidence="2 3">
    <name type="scientific">Solicola gregarius</name>
    <dbReference type="NCBI Taxonomy" id="2908642"/>
    <lineage>
        <taxon>Bacteria</taxon>
        <taxon>Bacillati</taxon>
        <taxon>Actinomycetota</taxon>
        <taxon>Actinomycetes</taxon>
        <taxon>Propionibacteriales</taxon>
        <taxon>Nocardioidaceae</taxon>
        <taxon>Solicola</taxon>
    </lineage>
</organism>
<keyword evidence="2" id="KW-0503">Monooxygenase</keyword>
<dbReference type="Pfam" id="PF03992">
    <property type="entry name" value="ABM"/>
    <property type="match status" value="1"/>
</dbReference>
<dbReference type="RefSeq" id="WP_271634598.1">
    <property type="nucleotide sequence ID" value="NZ_CP094970.1"/>
</dbReference>
<keyword evidence="3" id="KW-1185">Reference proteome</keyword>
<evidence type="ECO:0000313" key="3">
    <source>
        <dbReference type="Proteomes" id="UP001164390"/>
    </source>
</evidence>
<dbReference type="InterPro" id="IPR011008">
    <property type="entry name" value="Dimeric_a/b-barrel"/>
</dbReference>
<protein>
    <submittedName>
        <fullName evidence="2">Antibiotic biosynthesis monooxygenase</fullName>
    </submittedName>
</protein>
<dbReference type="PROSITE" id="PS51725">
    <property type="entry name" value="ABM"/>
    <property type="match status" value="1"/>
</dbReference>
<gene>
    <name evidence="2" type="ORF">L0C25_01460</name>
</gene>
<sequence>MIVVTRYRVTPGDASSFATRAHTALDALAQQRGYRTGGVGRNVDDESLWTLTTLWDDTGSYRRALSSTDVKLAAVPLLSEAIAEPTAYEEI</sequence>
<dbReference type="KEGG" id="sgrg:L0C25_01460"/>
<dbReference type="EMBL" id="CP094970">
    <property type="protein sequence ID" value="UYM05773.1"/>
    <property type="molecule type" value="Genomic_DNA"/>
</dbReference>
<dbReference type="InterPro" id="IPR007138">
    <property type="entry name" value="ABM_dom"/>
</dbReference>